<reference evidence="2 3" key="1">
    <citation type="submission" date="2020-08" db="EMBL/GenBank/DDBJ databases">
        <title>Sequencing the genomes of 1000 actinobacteria strains.</title>
        <authorList>
            <person name="Klenk H.-P."/>
        </authorList>
    </citation>
    <scope>NUCLEOTIDE SEQUENCE [LARGE SCALE GENOMIC DNA]</scope>
    <source>
        <strain evidence="2 3">DSM 43582</strain>
    </source>
</reference>
<organism evidence="2 3">
    <name type="scientific">Nocardia transvalensis</name>
    <dbReference type="NCBI Taxonomy" id="37333"/>
    <lineage>
        <taxon>Bacteria</taxon>
        <taxon>Bacillati</taxon>
        <taxon>Actinomycetota</taxon>
        <taxon>Actinomycetes</taxon>
        <taxon>Mycobacteriales</taxon>
        <taxon>Nocardiaceae</taxon>
        <taxon>Nocardia</taxon>
    </lineage>
</organism>
<evidence type="ECO:0000313" key="3">
    <source>
        <dbReference type="Proteomes" id="UP000540412"/>
    </source>
</evidence>
<accession>A0A7W9PCI3</accession>
<evidence type="ECO:0000256" key="1">
    <source>
        <dbReference type="SAM" id="MobiDB-lite"/>
    </source>
</evidence>
<dbReference type="Proteomes" id="UP000540412">
    <property type="component" value="Unassembled WGS sequence"/>
</dbReference>
<feature type="region of interest" description="Disordered" evidence="1">
    <location>
        <begin position="1"/>
        <end position="24"/>
    </location>
</feature>
<dbReference type="EMBL" id="JACHIT010000001">
    <property type="protein sequence ID" value="MBB5913602.1"/>
    <property type="molecule type" value="Genomic_DNA"/>
</dbReference>
<proteinExistence type="predicted"/>
<protein>
    <submittedName>
        <fullName evidence="2">Uncharacterized protein</fullName>
    </submittedName>
</protein>
<dbReference type="AlphaFoldDB" id="A0A7W9PCI3"/>
<sequence>MTEDDRLRELRRRGEAAGIAGTDEMSADELLHALGQMAKGVDADTAEQAARNR</sequence>
<keyword evidence="3" id="KW-1185">Reference proteome</keyword>
<comment type="caution">
    <text evidence="2">The sequence shown here is derived from an EMBL/GenBank/DDBJ whole genome shotgun (WGS) entry which is preliminary data.</text>
</comment>
<evidence type="ECO:0000313" key="2">
    <source>
        <dbReference type="EMBL" id="MBB5913602.1"/>
    </source>
</evidence>
<name>A0A7W9PCI3_9NOCA</name>
<dbReference type="RefSeq" id="WP_157185330.1">
    <property type="nucleotide sequence ID" value="NZ_JACHIT010000001.1"/>
</dbReference>
<feature type="compositionally biased region" description="Basic and acidic residues" evidence="1">
    <location>
        <begin position="1"/>
        <end position="15"/>
    </location>
</feature>
<gene>
    <name evidence="2" type="ORF">BJY24_002469</name>
</gene>